<dbReference type="PANTHER" id="PTHR42706">
    <property type="entry name" value="FORMYLTETRAHYDROFOLATE DEFORMYLASE"/>
    <property type="match status" value="1"/>
</dbReference>
<dbReference type="Pfam" id="PF00551">
    <property type="entry name" value="Formyl_trans_N"/>
    <property type="match status" value="1"/>
</dbReference>
<organism evidence="6 7">
    <name type="scientific">Neoaquamicrobium sediminum</name>
    <dbReference type="NCBI Taxonomy" id="1849104"/>
    <lineage>
        <taxon>Bacteria</taxon>
        <taxon>Pseudomonadati</taxon>
        <taxon>Pseudomonadota</taxon>
        <taxon>Alphaproteobacteria</taxon>
        <taxon>Hyphomicrobiales</taxon>
        <taxon>Phyllobacteriaceae</taxon>
        <taxon>Neoaquamicrobium</taxon>
    </lineage>
</organism>
<feature type="active site" evidence="3">
    <location>
        <position position="232"/>
    </location>
</feature>
<comment type="catalytic activity">
    <reaction evidence="3">
        <text>(6R)-10-formyltetrahydrofolate + H2O = (6S)-5,6,7,8-tetrahydrofolate + formate + H(+)</text>
        <dbReference type="Rhea" id="RHEA:19833"/>
        <dbReference type="ChEBI" id="CHEBI:15377"/>
        <dbReference type="ChEBI" id="CHEBI:15378"/>
        <dbReference type="ChEBI" id="CHEBI:15740"/>
        <dbReference type="ChEBI" id="CHEBI:57453"/>
        <dbReference type="ChEBI" id="CHEBI:195366"/>
        <dbReference type="EC" id="3.5.1.10"/>
    </reaction>
</comment>
<dbReference type="EMBL" id="JAZHFV010000001">
    <property type="protein sequence ID" value="MEX4006693.1"/>
    <property type="molecule type" value="Genomic_DNA"/>
</dbReference>
<feature type="domain" description="ACT" evidence="5">
    <location>
        <begin position="9"/>
        <end position="91"/>
    </location>
</feature>
<comment type="pathway">
    <text evidence="3">Purine metabolism; IMP biosynthesis via de novo pathway; formate from 10-formyl-5,6,7,8-tetrahydrofolate: step 1/1.</text>
</comment>
<gene>
    <name evidence="3 6" type="primary">purU</name>
    <name evidence="6" type="ORF">V1479_05210</name>
</gene>
<dbReference type="PRINTS" id="PR01575">
    <property type="entry name" value="FFH4HYDRLASE"/>
</dbReference>
<dbReference type="EC" id="3.5.1.10" evidence="3 4"/>
<dbReference type="SUPFAM" id="SSF53328">
    <property type="entry name" value="Formyltransferase"/>
    <property type="match status" value="1"/>
</dbReference>
<evidence type="ECO:0000313" key="7">
    <source>
        <dbReference type="Proteomes" id="UP001559025"/>
    </source>
</evidence>
<keyword evidence="7" id="KW-1185">Reference proteome</keyword>
<dbReference type="NCBIfam" id="TIGR00655">
    <property type="entry name" value="PurU"/>
    <property type="match status" value="1"/>
</dbReference>
<evidence type="ECO:0000256" key="2">
    <source>
        <dbReference type="ARBA" id="ARBA00022801"/>
    </source>
</evidence>
<comment type="function">
    <text evidence="3">Catalyzes the hydrolysis of 10-formyltetrahydrofolate (formyl-FH4) to formate and tetrahydrofolate (FH4).</text>
</comment>
<evidence type="ECO:0000259" key="5">
    <source>
        <dbReference type="PROSITE" id="PS51671"/>
    </source>
</evidence>
<evidence type="ECO:0000256" key="3">
    <source>
        <dbReference type="HAMAP-Rule" id="MF_01927"/>
    </source>
</evidence>
<evidence type="ECO:0000256" key="1">
    <source>
        <dbReference type="ARBA" id="ARBA00022563"/>
    </source>
</evidence>
<sequence>MTAQNPALVLTAYCANRAGIVAALSKAIFELGGDIVDLQQFDDAGTAQFFSRVVFRGASDPIAEDAARQALEPVMAQFGMKWSLSIQGARRRVLLMASRFDHCLADLLYRWRIGELAMDVRGIISNYPRETYADLSFEGVPFHFLPVTKETKPEQEAKLIEIIDSEQIDLVVLARYMQVLSSELSARLAGRCINIHHSFLPGFKGARPYHQAHERGVKLIGATAHYVTGDLDEGPIIEQDIERISHRDSPQELVRKGRDIERRVLARAVRSHLEDRVLLNGSKTIVFPE</sequence>
<keyword evidence="3" id="KW-0658">Purine biosynthesis</keyword>
<dbReference type="SUPFAM" id="SSF55021">
    <property type="entry name" value="ACT-like"/>
    <property type="match status" value="1"/>
</dbReference>
<dbReference type="PANTHER" id="PTHR42706:SF1">
    <property type="entry name" value="FORMYLTETRAHYDROFOLATE DEFORMYLASE 2, MITOCHONDRIAL"/>
    <property type="match status" value="1"/>
</dbReference>
<dbReference type="PIRSF" id="PIRSF036480">
    <property type="entry name" value="FormyFH4_hydr"/>
    <property type="match status" value="1"/>
</dbReference>
<dbReference type="InterPro" id="IPR041729">
    <property type="entry name" value="Formyl-FH4-Hydrolase_C"/>
</dbReference>
<dbReference type="InterPro" id="IPR002912">
    <property type="entry name" value="ACT_dom"/>
</dbReference>
<dbReference type="PROSITE" id="PS51671">
    <property type="entry name" value="ACT"/>
    <property type="match status" value="1"/>
</dbReference>
<keyword evidence="2 3" id="KW-0378">Hydrolase</keyword>
<comment type="similarity">
    <text evidence="3">Belongs to the PurU family.</text>
</comment>
<evidence type="ECO:0000313" key="6">
    <source>
        <dbReference type="EMBL" id="MEX4006693.1"/>
    </source>
</evidence>
<dbReference type="CDD" id="cd04875">
    <property type="entry name" value="ACT_F4HF-DF"/>
    <property type="match status" value="1"/>
</dbReference>
<dbReference type="NCBIfam" id="NF004684">
    <property type="entry name" value="PRK06027.1"/>
    <property type="match status" value="1"/>
</dbReference>
<dbReference type="Gene3D" id="3.30.70.260">
    <property type="match status" value="1"/>
</dbReference>
<dbReference type="RefSeq" id="WP_368801942.1">
    <property type="nucleotide sequence ID" value="NZ_JAZHFV010000001.1"/>
</dbReference>
<proteinExistence type="inferred from homology"/>
<accession>A0ABV3WPW0</accession>
<dbReference type="InterPro" id="IPR004810">
    <property type="entry name" value="PurU"/>
</dbReference>
<dbReference type="Proteomes" id="UP001559025">
    <property type="component" value="Unassembled WGS sequence"/>
</dbReference>
<evidence type="ECO:0000256" key="4">
    <source>
        <dbReference type="NCBIfam" id="TIGR00655"/>
    </source>
</evidence>
<comment type="caution">
    <text evidence="6">The sequence shown here is derived from an EMBL/GenBank/DDBJ whole genome shotgun (WGS) entry which is preliminary data.</text>
</comment>
<dbReference type="InterPro" id="IPR036477">
    <property type="entry name" value="Formyl_transf_N_sf"/>
</dbReference>
<dbReference type="GO" id="GO:0008864">
    <property type="term" value="F:formyltetrahydrofolate deformylase activity"/>
    <property type="evidence" value="ECO:0007669"/>
    <property type="project" value="UniProtKB-EC"/>
</dbReference>
<dbReference type="InterPro" id="IPR044074">
    <property type="entry name" value="PurU_ACT"/>
</dbReference>
<dbReference type="CDD" id="cd08648">
    <property type="entry name" value="FMT_core_Formyl-FH4-Hydrolase_C"/>
    <property type="match status" value="1"/>
</dbReference>
<reference evidence="6 7" key="1">
    <citation type="submission" date="2024-01" db="EMBL/GenBank/DDBJ databases">
        <title>New evidence supports the origin of RcGTA from prophage.</title>
        <authorList>
            <person name="Xu Y."/>
            <person name="Liu B."/>
            <person name="Chen F."/>
        </authorList>
    </citation>
    <scope>NUCLEOTIDE SEQUENCE [LARGE SCALE GENOMIC DNA]</scope>
    <source>
        <strain evidence="6 7">CBW1107-2</strain>
    </source>
</reference>
<dbReference type="Gene3D" id="3.40.50.170">
    <property type="entry name" value="Formyl transferase, N-terminal domain"/>
    <property type="match status" value="1"/>
</dbReference>
<protein>
    <recommendedName>
        <fullName evidence="3 4">Formyltetrahydrofolate deformylase</fullName>
        <ecNumber evidence="3 4">3.5.1.10</ecNumber>
    </recommendedName>
    <alternativeName>
        <fullName evidence="3">Formyl-FH(4) hydrolase</fullName>
    </alternativeName>
</protein>
<name>A0ABV3WPW0_9HYPH</name>
<dbReference type="InterPro" id="IPR002376">
    <property type="entry name" value="Formyl_transf_N"/>
</dbReference>
<dbReference type="InterPro" id="IPR045865">
    <property type="entry name" value="ACT-like_dom_sf"/>
</dbReference>
<keyword evidence="1 3" id="KW-0554">One-carbon metabolism</keyword>
<dbReference type="HAMAP" id="MF_01927">
    <property type="entry name" value="PurU"/>
    <property type="match status" value="1"/>
</dbReference>